<evidence type="ECO:0000256" key="1">
    <source>
        <dbReference type="ARBA" id="ARBA00000707"/>
    </source>
</evidence>
<proteinExistence type="predicted"/>
<dbReference type="EMBL" id="JABFCT010000012">
    <property type="protein sequence ID" value="KAF5871341.1"/>
    <property type="molecule type" value="Genomic_DNA"/>
</dbReference>
<evidence type="ECO:0000313" key="10">
    <source>
        <dbReference type="EMBL" id="KAF5871341.1"/>
    </source>
</evidence>
<protein>
    <recommendedName>
        <fullName evidence="2">ubiquitinyl hydrolase 1</fullName>
        <ecNumber evidence="2">3.4.19.12</ecNumber>
    </recommendedName>
</protein>
<evidence type="ECO:0000256" key="5">
    <source>
        <dbReference type="ARBA" id="ARBA00022801"/>
    </source>
</evidence>
<dbReference type="EC" id="3.4.19.12" evidence="2"/>
<comment type="caution">
    <text evidence="10">The sequence shown here is derived from an EMBL/GenBank/DDBJ whole genome shotgun (WGS) entry which is preliminary data.</text>
</comment>
<feature type="domain" description="DUF6606" evidence="9">
    <location>
        <begin position="107"/>
        <end position="375"/>
    </location>
</feature>
<evidence type="ECO:0000313" key="11">
    <source>
        <dbReference type="Proteomes" id="UP000531561"/>
    </source>
</evidence>
<dbReference type="InterPro" id="IPR022099">
    <property type="entry name" value="DUF3638"/>
</dbReference>
<evidence type="ECO:0000256" key="4">
    <source>
        <dbReference type="ARBA" id="ARBA00022786"/>
    </source>
</evidence>
<dbReference type="Pfam" id="PF20255">
    <property type="entry name" value="DUF6606"/>
    <property type="match status" value="1"/>
</dbReference>
<evidence type="ECO:0000259" key="7">
    <source>
        <dbReference type="Pfam" id="PF12340"/>
    </source>
</evidence>
<sequence>MQPESQHQDESSCSPHVICRSASYSNTVLDRSKATLETHRNPGISTETFEGIYESMKAEHHLFAIASRRIKARISLLLGTWQQLASQPAITKERNLTMTSNLPLEYIFHHVFLPPKLPDKEDEREKYDAVLSQLCQRELQNFHDCLPSDQRQPVKRMIEMINSMVLDPSATATPFSNIIKGLKTMNTEDVYAFHIEAQNAGIIIRRLSAYYSFEMFELSPRNTDVMATVGRLRRYFPGPAVAIHRDRIHEESFQEALSQCIEELSQETPNIVRAKARKANVSDIENRDTVDPSLITSMLAESLHAVGRRIDVHRIQKRTRDVVQWKDCLHPWRRSPFWLFLRVCLQTGLMKKNCNDPSHYQYKSFMIFFMCQILELALESPMSREILFIMSMKVQRRLVKLEKCIDGGLQQQVQKVLTKVSSYLKNNFPMLLSPKYPDISALDPKKDTVLSMNCLRSYLDGLSSRYRPKLKHAFVKTLCDSRIVQRDHSLPKMNLQCLSSQSRDGTRLDLADIELWVRDHLASWLSKNKASQACCIALANLISTYKKVSDIVYHGIAEDQSVRILTLLDLWVALDKSTTLQEPLVKDYKCGFTSDLFTPLLLATKPEMLRLASIEQYITNRNAASAAEMPCIFSTTNTARSFPVRYFDQSSQHQRLLDRINSDARYERNAKILELEKKVQQFNSWKESDQSTMCRRETITRGQGRKRHEVDVHHSYCPKCIAKTKAERVTIDVFECPLPENVSEAKSIVFELDVPKAFSAWRDSTYSLLVDTFSPKSMVSQDIDYYNFSKTALERYVQKPLGRVCLGSSTKPFMVSHYKNKFVFQATVENILKPTGLNYTFVDNDGSHQIAITDDFCENLGLQKLCTMRFAPAFMKLEIFLEGTKCTTNNALANQANCPATLTLHEFYQFASLRCGHYLQWLNILRESEARLLDLNSVEVFQMLTQTAWQVGPATYKPACRDSHQDLENEAFGIHLLQALGAIVSSVESNWQNVGAVRVVIILTTRLLSVSTKDKVRESCLRLLLRIQVITIAWTRDVVHILHNCQEEDELKSLRTRALELALACHGSFDVGINNFEVMLSSTEPQTIFIESLIIVHDRRPALTTGLCSMIQFALRRFDRLNHSAEPILRGIIINDAAGINMTIHTLWSGYNPGAPWKALDLPNERWLRTKTATINGHESLFVELNILDGELLINGSPLARLPRDYESHATYQRIFGQKTLDVVPSTMPGMAFETRKDVYGQQVHFKMLGDELVIRTRKEHECFEVIPKHILINDFQHSFIENYIFMRNDETGIIQLRPVDMPWNSSNGEWQITNSSNQAFHLSNKSMVAIDVRSPTAYAISKILGNLEDISHINMILNQQDNVLDLRLPRFNIDFSVTVGDWRLSSKQFRGMSVDKNQDIGTFTGLVNKLVLCSNDKATRAVIIPDGEISFTRKNDHVQVNIDTTSTSSCSYHEYRIDPQLGRLIDNGSLKTCLFRLYLHSITSDFIPDALTGKTGTEEALNGLSSSSVWSFFTLSSSEIGLLLKLRDLSPQVTYYPAHKKSMQMISWKNLPILSQHERFCKQVDLIFTHAKKLVPFQTASDKKHSIPESNNSSNPILISAAIIRNAVYRVDGFGAEEFTTIKDKEYDSRDGICDASRRADIYKTAALAYSWSQKLKVYTGLLGIMNSLSTHIVGPGSITENVIGYNSKWLDTPQSFFSENWCAIYQQLSASIETRDKYKIMIFLSTLIFSKKVEHSLVHTFLAFATMPIFDRIKIPQYQLFSLCEGFKPDRSSLKALIGAQKYKYEKKPASKPVKRGAEIEWDVDGRIQQTYIDQKERAVERTLEHLLLQWPTEKPIAPTDKHFQTYIDMKPAIVQAQAKFYSWFRNIKFKDYILRLESALKSNSIECPITQRWSDYAKPTSNYNPSLAYVAFTDLLQNRPPTFVNGNELFLSNLLLVKISTSLGNDKNHMKVSELLLKLSRHTSGAFENQYSRHLQQSLDALHEIPYFKLDPAVSAYDFSAFLERSQALVDNMYLRIEEQLLSSISVFGAIENTTMLPRLSRTTILALIASSHPIKLSQQWKQAIVQFGLAVTDLQRLKRLVACCSNEAELIMELTNPGHQGWDPLLYPDWLLLELENGILIRKDQAEISSEMIDPSSGANSVMQLNMGLGKSSVIVPLVASALADKTKLCRVVVLRALSRQMRELLVRKLGNMINRRIFFVPISRALQMNAEGAKQLREIYETCMTCGGVLLVQPEHLLSFELMGLEMVLSGDQDAKVVGKVINDTQEWLLKDCRDILDESDEILNVRFELIYTLGRQMPIEFAPNRWMLIQRILSILTSCIKKLDQKYKHDFEIENLPDSSGKFAKFRILQPAFGDVLLRRVVQSICDEGLPGLSFFHFTKSNRDLLYQFITDSSIDEDAIQHSIFDADSTKMGLLLLRGLFAHGVLHFAFSKKRFRVDFGLDVKRSSLAVPYHGKDVPASAAEFSHPDVTVILTCLSYYYEGLSESQAIQCFRELLRSDNSPGEYEKWTRDCPNIETKFKRLSGVNLNNPYQWSEQVYAHIRRSKEMIDFYLNHLVFPKEMKEFPKKLSSSGWDIARTKNHPLTGFSGTNDSKYILPLSIHQRDQEEQLSTNAEVLACLLQSENKFDSTIKSEDFNAEILLKLAITSKPTIRVILDVGAQVLELRNEEVASRWLAQLPVTDEVQAAVFFDSSDELCVLNRDGVTEPLTISPFTKQMDRCVIYLDESHTRGTDLKLPVNYRAIVTLGPDLNKDRLAQACMRMRKLGKGQSVLFCAPKDIQRKIIHCTDMTQSDQIEVKHVLLWCIRNTLDQVRKSVVPWAIQGKRHFERLEALSANPGIIPVSVQEDEVQSLEERYGFGKEKTDGRWLADTASNTDTKYSAELIAIRKKCVQFGFNSLAGANLYEEQERELQPEKELEIQREHAPSVPASKHRLHADVRNLVTTGVMVHSAWSGFLPAFDVFKNTSAKGLFDISKWPRGLWVTRDFAQTVVMHGFGEIDSFLRPVNWVVTSEDKNGVSICVILSPFEVQALRFVIEKNKKVVLSIYSPRLSLSSKSFESLDVHKIPTTSKLPSIHPRITMLLNLFAGQLYLRSFNEYIRLCQFLGLCYYPPRESVEIGCDKFVPVSSRASFDPVMKEVCPFEESPVDFLQKVFALRRKGQNFENSHMGRILNGELLSRKDFDEGEELK</sequence>
<keyword evidence="11" id="KW-1185">Reference proteome</keyword>
<dbReference type="InterPro" id="IPR051346">
    <property type="entry name" value="OTU_Deubiquitinase"/>
</dbReference>
<evidence type="ECO:0000259" key="8">
    <source>
        <dbReference type="Pfam" id="PF12359"/>
    </source>
</evidence>
<keyword evidence="3" id="KW-0645">Protease</keyword>
<evidence type="ECO:0000259" key="9">
    <source>
        <dbReference type="Pfam" id="PF20255"/>
    </source>
</evidence>
<dbReference type="GO" id="GO:0006508">
    <property type="term" value="P:proteolysis"/>
    <property type="evidence" value="ECO:0007669"/>
    <property type="project" value="UniProtKB-KW"/>
</dbReference>
<dbReference type="OrthoDB" id="3182339at2759"/>
<dbReference type="PANTHER" id="PTHR13367:SF34">
    <property type="match status" value="1"/>
</dbReference>
<dbReference type="Proteomes" id="UP000531561">
    <property type="component" value="Unassembled WGS sequence"/>
</dbReference>
<dbReference type="InterPro" id="IPR046541">
    <property type="entry name" value="DUF6606"/>
</dbReference>
<evidence type="ECO:0000256" key="2">
    <source>
        <dbReference type="ARBA" id="ARBA00012759"/>
    </source>
</evidence>
<keyword evidence="4" id="KW-0833">Ubl conjugation pathway</keyword>
<dbReference type="InterPro" id="IPR022105">
    <property type="entry name" value="DUF3645"/>
</dbReference>
<feature type="domain" description="DUF3638" evidence="7">
    <location>
        <begin position="2103"/>
        <end position="2329"/>
    </location>
</feature>
<dbReference type="RefSeq" id="XP_037190288.1">
    <property type="nucleotide sequence ID" value="XM_037338225.1"/>
</dbReference>
<evidence type="ECO:0000256" key="6">
    <source>
        <dbReference type="ARBA" id="ARBA00022807"/>
    </source>
</evidence>
<organism evidence="10 11">
    <name type="scientific">Botrytis fragariae</name>
    <dbReference type="NCBI Taxonomy" id="1964551"/>
    <lineage>
        <taxon>Eukaryota</taxon>
        <taxon>Fungi</taxon>
        <taxon>Dikarya</taxon>
        <taxon>Ascomycota</taxon>
        <taxon>Pezizomycotina</taxon>
        <taxon>Leotiomycetes</taxon>
        <taxon>Helotiales</taxon>
        <taxon>Sclerotiniaceae</taxon>
        <taxon>Botrytis</taxon>
    </lineage>
</organism>
<dbReference type="GO" id="GO:0004843">
    <property type="term" value="F:cysteine-type deubiquitinase activity"/>
    <property type="evidence" value="ECO:0007669"/>
    <property type="project" value="UniProtKB-EC"/>
</dbReference>
<evidence type="ECO:0000256" key="3">
    <source>
        <dbReference type="ARBA" id="ARBA00022670"/>
    </source>
</evidence>
<accession>A0A8H6APU1</accession>
<dbReference type="PANTHER" id="PTHR13367">
    <property type="entry name" value="UBIQUITIN THIOESTERASE"/>
    <property type="match status" value="1"/>
</dbReference>
<dbReference type="Pfam" id="PF12359">
    <property type="entry name" value="DUF3645"/>
    <property type="match status" value="1"/>
</dbReference>
<dbReference type="Pfam" id="PF12340">
    <property type="entry name" value="DUF3638"/>
    <property type="match status" value="1"/>
</dbReference>
<keyword evidence="5" id="KW-0378">Hydrolase</keyword>
<feature type="domain" description="DUF3645" evidence="8">
    <location>
        <begin position="2449"/>
        <end position="2480"/>
    </location>
</feature>
<comment type="catalytic activity">
    <reaction evidence="1">
        <text>Thiol-dependent hydrolysis of ester, thioester, amide, peptide and isopeptide bonds formed by the C-terminal Gly of ubiquitin (a 76-residue protein attached to proteins as an intracellular targeting signal).</text>
        <dbReference type="EC" id="3.4.19.12"/>
    </reaction>
</comment>
<gene>
    <name evidence="10" type="ORF">Bfra_007856lb</name>
</gene>
<reference evidence="10 11" key="1">
    <citation type="journal article" date="2020" name="Phytopathology">
        <title>A high-quality genome resource of Botrytis fragariae, a new and rapidly spreading fungal pathogen causing strawberry gray mold in the U.S.A.</title>
        <authorList>
            <person name="Wu Y."/>
            <person name="Saski C.A."/>
            <person name="Schnabel G."/>
            <person name="Xiao S."/>
            <person name="Hu M."/>
        </authorList>
    </citation>
    <scope>NUCLEOTIDE SEQUENCE [LARGE SCALE GENOMIC DNA]</scope>
    <source>
        <strain evidence="10 11">BVB16</strain>
    </source>
</reference>
<keyword evidence="6" id="KW-0788">Thiol protease</keyword>
<name>A0A8H6APU1_9HELO</name>
<dbReference type="GeneID" id="59261917"/>